<dbReference type="RefSeq" id="WP_018967384.1">
    <property type="nucleotide sequence ID" value="NZ_KB899214.1"/>
</dbReference>
<proteinExistence type="predicted"/>
<gene>
    <name evidence="1" type="ORF">HMPREF1991_02251</name>
</gene>
<reference evidence="1 2" key="1">
    <citation type="submission" date="2013-08" db="EMBL/GenBank/DDBJ databases">
        <authorList>
            <person name="Weinstock G."/>
            <person name="Sodergren E."/>
            <person name="Wylie T."/>
            <person name="Fulton L."/>
            <person name="Fulton R."/>
            <person name="Fronick C."/>
            <person name="O'Laughlin M."/>
            <person name="Godfrey J."/>
            <person name="Miner T."/>
            <person name="Herter B."/>
            <person name="Appelbaum E."/>
            <person name="Cordes M."/>
            <person name="Lek S."/>
            <person name="Wollam A."/>
            <person name="Pepin K.H."/>
            <person name="Palsikar V.B."/>
            <person name="Mitreva M."/>
            <person name="Wilson R.K."/>
        </authorList>
    </citation>
    <scope>NUCLEOTIDE SEQUENCE [LARGE SCALE GENOMIC DNA]</scope>
    <source>
        <strain evidence="1 2">ATCC 15930</strain>
    </source>
</reference>
<comment type="caution">
    <text evidence="1">The sequence shown here is derived from an EMBL/GenBank/DDBJ whole genome shotgun (WGS) entry which is preliminary data.</text>
</comment>
<sequence length="67" mass="7870">MNSREFFDKVSRMRDLQRSYAKSRNMSVLNKCKTVEKEVDAEIARVNAILGIRQTDEPNMFGKFQIK</sequence>
<dbReference type="HOGENOM" id="CLU_205311_0_0_10"/>
<dbReference type="EMBL" id="JNGW01000096">
    <property type="protein sequence ID" value="KDR51738.1"/>
    <property type="molecule type" value="Genomic_DNA"/>
</dbReference>
<name>A0A069QFU5_HOYLO</name>
<dbReference type="AlphaFoldDB" id="A0A069QFU5"/>
<protein>
    <submittedName>
        <fullName evidence="1">Uncharacterized protein</fullName>
    </submittedName>
</protein>
<accession>A0A069QFU5</accession>
<evidence type="ECO:0000313" key="1">
    <source>
        <dbReference type="EMBL" id="KDR51738.1"/>
    </source>
</evidence>
<keyword evidence="2" id="KW-1185">Reference proteome</keyword>
<dbReference type="Proteomes" id="UP000027442">
    <property type="component" value="Unassembled WGS sequence"/>
</dbReference>
<evidence type="ECO:0000313" key="2">
    <source>
        <dbReference type="Proteomes" id="UP000027442"/>
    </source>
</evidence>
<dbReference type="PATRIC" id="fig|1122985.7.peg.2332"/>
<organism evidence="1 2">
    <name type="scientific">Hoylesella loescheii DSM 19665 = JCM 12249 = ATCC 15930</name>
    <dbReference type="NCBI Taxonomy" id="1122985"/>
    <lineage>
        <taxon>Bacteria</taxon>
        <taxon>Pseudomonadati</taxon>
        <taxon>Bacteroidota</taxon>
        <taxon>Bacteroidia</taxon>
        <taxon>Bacteroidales</taxon>
        <taxon>Prevotellaceae</taxon>
        <taxon>Hoylesella</taxon>
    </lineage>
</organism>